<sequence>MVQRLARQRGIGLFGMAAWLFVAIGFMTLLLRLGPLYMESMQVRSVMDSIAEDPDVPGLPKHEINRMLAMQLDINQVPNVKLSHFAYKRAENGGLELVLKYEVRRHIFFNIDAVTMFDYSVTIPPT</sequence>
<name>L0GXP5_9GAMM</name>
<reference evidence="2 3" key="1">
    <citation type="submission" date="2011-09" db="EMBL/GenBank/DDBJ databases">
        <title>Complete sequence of chromosome of Thioflavicoccus mobilis 8321.</title>
        <authorList>
            <consortium name="US DOE Joint Genome Institute"/>
            <person name="Lucas S."/>
            <person name="Han J."/>
            <person name="Lapidus A."/>
            <person name="Cheng J.-F."/>
            <person name="Goodwin L."/>
            <person name="Pitluck S."/>
            <person name="Peters L."/>
            <person name="Ovchinnikova G."/>
            <person name="Lu M."/>
            <person name="Detter J.C."/>
            <person name="Han C."/>
            <person name="Tapia R."/>
            <person name="Land M."/>
            <person name="Hauser L."/>
            <person name="Kyrpides N."/>
            <person name="Ivanova N."/>
            <person name="Pagani I."/>
            <person name="Vogl K."/>
            <person name="Liu Z."/>
            <person name="Imhoff J."/>
            <person name="Thiel V."/>
            <person name="Frigaard N.-U."/>
            <person name="Bryant D."/>
            <person name="Woyke T."/>
        </authorList>
    </citation>
    <scope>NUCLEOTIDE SEQUENCE [LARGE SCALE GENOMIC DNA]</scope>
    <source>
        <strain evidence="2 3">8321</strain>
    </source>
</reference>
<keyword evidence="1" id="KW-0472">Membrane</keyword>
<dbReference type="InterPro" id="IPR032314">
    <property type="entry name" value="DUF4845"/>
</dbReference>
<dbReference type="Proteomes" id="UP000010816">
    <property type="component" value="Chromosome"/>
</dbReference>
<dbReference type="EMBL" id="CP003051">
    <property type="protein sequence ID" value="AGA90597.1"/>
    <property type="molecule type" value="Genomic_DNA"/>
</dbReference>
<accession>L0GXP5</accession>
<evidence type="ECO:0008006" key="4">
    <source>
        <dbReference type="Google" id="ProtNLM"/>
    </source>
</evidence>
<dbReference type="Pfam" id="PF16137">
    <property type="entry name" value="DUF4845"/>
    <property type="match status" value="1"/>
</dbReference>
<dbReference type="eggNOG" id="COG4969">
    <property type="taxonomic scope" value="Bacteria"/>
</dbReference>
<dbReference type="HOGENOM" id="CLU_149778_1_0_6"/>
<dbReference type="STRING" id="765912.Thimo_1829"/>
<keyword evidence="1" id="KW-0812">Transmembrane</keyword>
<keyword evidence="3" id="KW-1185">Reference proteome</keyword>
<dbReference type="AlphaFoldDB" id="L0GXP5"/>
<proteinExistence type="predicted"/>
<keyword evidence="1" id="KW-1133">Transmembrane helix</keyword>
<gene>
    <name evidence="2" type="ORF">Thimo_1829</name>
</gene>
<evidence type="ECO:0000313" key="2">
    <source>
        <dbReference type="EMBL" id="AGA90597.1"/>
    </source>
</evidence>
<evidence type="ECO:0000313" key="3">
    <source>
        <dbReference type="Proteomes" id="UP000010816"/>
    </source>
</evidence>
<dbReference type="KEGG" id="tmb:Thimo_1829"/>
<feature type="transmembrane region" description="Helical" evidence="1">
    <location>
        <begin position="12"/>
        <end position="31"/>
    </location>
</feature>
<organism evidence="2 3">
    <name type="scientific">Thioflavicoccus mobilis 8321</name>
    <dbReference type="NCBI Taxonomy" id="765912"/>
    <lineage>
        <taxon>Bacteria</taxon>
        <taxon>Pseudomonadati</taxon>
        <taxon>Pseudomonadota</taxon>
        <taxon>Gammaproteobacteria</taxon>
        <taxon>Chromatiales</taxon>
        <taxon>Chromatiaceae</taxon>
        <taxon>Thioflavicoccus</taxon>
    </lineage>
</organism>
<protein>
    <recommendedName>
        <fullName evidence="4">DUF4845 domain-containing protein</fullName>
    </recommendedName>
</protein>
<evidence type="ECO:0000256" key="1">
    <source>
        <dbReference type="SAM" id="Phobius"/>
    </source>
</evidence>